<sequence length="259" mass="28835">MAENNSTGKSGPSDGAVEPATTDNQPESQSPFLDLAAELRNRVYSHAARIAQEERPKLSRGEGERYDLAAFLTPTIGRASKQLRSEFLPVFFAEGSFNVLAFTNLRDRYNERTGSTVPRTKQAEKDSGVVGIKRCVKKFLSKSGEAAIFRDVVIEVFDGQYKGGVRRGNAFYRDIAMLFSVELAVKEGQGSVIVVPRQLQLGNQYTRSFEQTDVDAVVAGIRSAAEEALARIEFKGFTFRDLEQIVKTLRFRKPKPQEE</sequence>
<feature type="compositionally biased region" description="Polar residues" evidence="1">
    <location>
        <begin position="1"/>
        <end position="10"/>
    </location>
</feature>
<feature type="compositionally biased region" description="Polar residues" evidence="1">
    <location>
        <begin position="21"/>
        <end position="31"/>
    </location>
</feature>
<organism evidence="2 3">
    <name type="scientific">Pseudocercospora fuligena</name>
    <dbReference type="NCBI Taxonomy" id="685502"/>
    <lineage>
        <taxon>Eukaryota</taxon>
        <taxon>Fungi</taxon>
        <taxon>Dikarya</taxon>
        <taxon>Ascomycota</taxon>
        <taxon>Pezizomycotina</taxon>
        <taxon>Dothideomycetes</taxon>
        <taxon>Dothideomycetidae</taxon>
        <taxon>Mycosphaerellales</taxon>
        <taxon>Mycosphaerellaceae</taxon>
        <taxon>Pseudocercospora</taxon>
    </lineage>
</organism>
<protein>
    <submittedName>
        <fullName evidence="2">Uncharacterized protein</fullName>
    </submittedName>
</protein>
<evidence type="ECO:0000313" key="3">
    <source>
        <dbReference type="Proteomes" id="UP000660729"/>
    </source>
</evidence>
<evidence type="ECO:0000256" key="1">
    <source>
        <dbReference type="SAM" id="MobiDB-lite"/>
    </source>
</evidence>
<dbReference type="AlphaFoldDB" id="A0A8H6RUM5"/>
<reference evidence="2" key="1">
    <citation type="submission" date="2020-04" db="EMBL/GenBank/DDBJ databases">
        <title>Draft genome resource of the tomato pathogen Pseudocercospora fuligena.</title>
        <authorList>
            <person name="Zaccaron A."/>
        </authorList>
    </citation>
    <scope>NUCLEOTIDE SEQUENCE</scope>
    <source>
        <strain evidence="2">PF001</strain>
    </source>
</reference>
<comment type="caution">
    <text evidence="2">The sequence shown here is derived from an EMBL/GenBank/DDBJ whole genome shotgun (WGS) entry which is preliminary data.</text>
</comment>
<feature type="region of interest" description="Disordered" evidence="1">
    <location>
        <begin position="1"/>
        <end position="34"/>
    </location>
</feature>
<keyword evidence="3" id="KW-1185">Reference proteome</keyword>
<dbReference type="OrthoDB" id="4133832at2759"/>
<dbReference type="EMBL" id="JABCIY010000007">
    <property type="protein sequence ID" value="KAF7197688.1"/>
    <property type="molecule type" value="Genomic_DNA"/>
</dbReference>
<name>A0A8H6RUM5_9PEZI</name>
<proteinExistence type="predicted"/>
<accession>A0A8H6RUM5</accession>
<gene>
    <name evidence="2" type="ORF">HII31_00777</name>
</gene>
<dbReference type="Proteomes" id="UP000660729">
    <property type="component" value="Unassembled WGS sequence"/>
</dbReference>
<evidence type="ECO:0000313" key="2">
    <source>
        <dbReference type="EMBL" id="KAF7197688.1"/>
    </source>
</evidence>